<dbReference type="PANTHER" id="PTHR43364:SF6">
    <property type="entry name" value="OXIDOREDUCTASE-RELATED"/>
    <property type="match status" value="1"/>
</dbReference>
<gene>
    <name evidence="2" type="ORF">E3N84_02515</name>
</gene>
<dbReference type="AlphaFoldDB" id="A0A4R8VAC0"/>
<evidence type="ECO:0000313" key="2">
    <source>
        <dbReference type="EMBL" id="TFB79030.1"/>
    </source>
</evidence>
<dbReference type="Gene3D" id="3.20.20.100">
    <property type="entry name" value="NADP-dependent oxidoreductase domain"/>
    <property type="match status" value="1"/>
</dbReference>
<dbReference type="OrthoDB" id="9768793at2"/>
<dbReference type="InterPro" id="IPR036812">
    <property type="entry name" value="NAD(P)_OxRdtase_dom_sf"/>
</dbReference>
<feature type="domain" description="NADP-dependent oxidoreductase" evidence="1">
    <location>
        <begin position="45"/>
        <end position="339"/>
    </location>
</feature>
<keyword evidence="3" id="KW-1185">Reference proteome</keyword>
<dbReference type="PANTHER" id="PTHR43364">
    <property type="entry name" value="NADH-SPECIFIC METHYLGLYOXAL REDUCTASE-RELATED"/>
    <property type="match status" value="1"/>
</dbReference>
<dbReference type="InterPro" id="IPR023210">
    <property type="entry name" value="NADP_OxRdtase_dom"/>
</dbReference>
<reference evidence="2 3" key="1">
    <citation type="submission" date="2019-03" db="EMBL/GenBank/DDBJ databases">
        <title>Genomics of glacier-inhabiting Cryobacterium strains.</title>
        <authorList>
            <person name="Liu Q."/>
            <person name="Xin Y.-H."/>
        </authorList>
    </citation>
    <scope>NUCLEOTIDE SEQUENCE [LARGE SCALE GENOMIC DNA]</scope>
    <source>
        <strain evidence="2 3">CGMCC 1.10440</strain>
    </source>
</reference>
<evidence type="ECO:0000313" key="3">
    <source>
        <dbReference type="Proteomes" id="UP000298488"/>
    </source>
</evidence>
<dbReference type="Pfam" id="PF00248">
    <property type="entry name" value="Aldo_ket_red"/>
    <property type="match status" value="1"/>
</dbReference>
<name>A0A4R8VAC0_9MICO</name>
<evidence type="ECO:0000259" key="1">
    <source>
        <dbReference type="Pfam" id="PF00248"/>
    </source>
</evidence>
<dbReference type="EMBL" id="SOFI01000003">
    <property type="protein sequence ID" value="TFB79030.1"/>
    <property type="molecule type" value="Genomic_DNA"/>
</dbReference>
<organism evidence="2 3">
    <name type="scientific">Terrimesophilobacter mesophilus</name>
    <dbReference type="NCBI Taxonomy" id="433647"/>
    <lineage>
        <taxon>Bacteria</taxon>
        <taxon>Bacillati</taxon>
        <taxon>Actinomycetota</taxon>
        <taxon>Actinomycetes</taxon>
        <taxon>Micrococcales</taxon>
        <taxon>Microbacteriaceae</taxon>
        <taxon>Terrimesophilobacter</taxon>
    </lineage>
</organism>
<sequence length="341" mass="36393">MSRKGAGVEYPHPVTTVLPIDEADARFPTLARRRVLGASGPRVFPIAIGGNAFGWTASEDSAYGILDAYRDLGGNLIDTADSYAAGRSESIIGDWMRSRGVRDDVVVATKIGKSAQNPGLTSSAVSASIEASLTRLRTDRIDVLFLHYDDESVPFEETLVAVDENIRRGTVRFVGASDHSANRILEARIIAGQLGLTPFTALQCRYNLLHRREFEGSLAGMADQQALGVMPRFALDGGFLAGNYRTRSELDLNSTGNIVLGGDAETHLNRRGQKVLATLDRIATELDCAPATVALAWLLSRSTVTAPVVGASNPGQVADLMAAVDVVLTRQQVAALDDVSA</sequence>
<dbReference type="InterPro" id="IPR050523">
    <property type="entry name" value="AKR_Detox_Biosynth"/>
</dbReference>
<proteinExistence type="predicted"/>
<dbReference type="GO" id="GO:0005829">
    <property type="term" value="C:cytosol"/>
    <property type="evidence" value="ECO:0007669"/>
    <property type="project" value="TreeGrafter"/>
</dbReference>
<comment type="caution">
    <text evidence="2">The sequence shown here is derived from an EMBL/GenBank/DDBJ whole genome shotgun (WGS) entry which is preliminary data.</text>
</comment>
<dbReference type="Proteomes" id="UP000298488">
    <property type="component" value="Unassembled WGS sequence"/>
</dbReference>
<dbReference type="SUPFAM" id="SSF51430">
    <property type="entry name" value="NAD(P)-linked oxidoreductase"/>
    <property type="match status" value="1"/>
</dbReference>
<accession>A0A4R8VAC0</accession>
<protein>
    <submittedName>
        <fullName evidence="2">Aldo/keto reductase</fullName>
    </submittedName>
</protein>